<gene>
    <name evidence="2" type="ORF">NTE_00277</name>
</gene>
<dbReference type="RefSeq" id="WP_148699358.1">
    <property type="nucleotide sequence ID" value="NZ_CP007174.1"/>
</dbReference>
<evidence type="ECO:0000313" key="3">
    <source>
        <dbReference type="Proteomes" id="UP000028194"/>
    </source>
</evidence>
<evidence type="ECO:0000259" key="1">
    <source>
        <dbReference type="SMART" id="SM00670"/>
    </source>
</evidence>
<dbReference type="KEGG" id="nev:NTE_00277"/>
<dbReference type="PANTHER" id="PTHR39677:SF4">
    <property type="entry name" value="RIBONUCLEASE VAPC6"/>
    <property type="match status" value="1"/>
</dbReference>
<accession>A0A075MSN3</accession>
<proteinExistence type="predicted"/>
<keyword evidence="3" id="KW-1185">Reference proteome</keyword>
<dbReference type="PANTHER" id="PTHR39677">
    <property type="entry name" value="RIBONUCLEASE VAPC6"/>
    <property type="match status" value="1"/>
</dbReference>
<dbReference type="HOGENOM" id="CLU_1773070_0_0_2"/>
<evidence type="ECO:0000313" key="2">
    <source>
        <dbReference type="EMBL" id="AIF82359.1"/>
    </source>
</evidence>
<dbReference type="STRING" id="1459636.NTE_00277"/>
<dbReference type="Gene3D" id="3.40.50.1010">
    <property type="entry name" value="5'-nuclease"/>
    <property type="match status" value="1"/>
</dbReference>
<dbReference type="EMBL" id="CP007174">
    <property type="protein sequence ID" value="AIF82359.1"/>
    <property type="molecule type" value="Genomic_DNA"/>
</dbReference>
<dbReference type="InterPro" id="IPR002716">
    <property type="entry name" value="PIN_dom"/>
</dbReference>
<dbReference type="SMART" id="SM00670">
    <property type="entry name" value="PINc"/>
    <property type="match status" value="1"/>
</dbReference>
<name>A0A075MSN3_9ARCH</name>
<dbReference type="Pfam" id="PF01850">
    <property type="entry name" value="PIN"/>
    <property type="match status" value="1"/>
</dbReference>
<organism evidence="2 3">
    <name type="scientific">Candidatus Nitrososphaera evergladensis SR1</name>
    <dbReference type="NCBI Taxonomy" id="1459636"/>
    <lineage>
        <taxon>Archaea</taxon>
        <taxon>Nitrososphaerota</taxon>
        <taxon>Nitrososphaeria</taxon>
        <taxon>Nitrososphaerales</taxon>
        <taxon>Nitrososphaeraceae</taxon>
        <taxon>Nitrososphaera</taxon>
    </lineage>
</organism>
<dbReference type="SUPFAM" id="SSF88723">
    <property type="entry name" value="PIN domain-like"/>
    <property type="match status" value="1"/>
</dbReference>
<dbReference type="InterPro" id="IPR029060">
    <property type="entry name" value="PIN-like_dom_sf"/>
</dbReference>
<dbReference type="Proteomes" id="UP000028194">
    <property type="component" value="Chromosome"/>
</dbReference>
<dbReference type="AlphaFoldDB" id="A0A075MSN3"/>
<protein>
    <submittedName>
        <fullName evidence="2">Putative nucleic acid-binding protein, contains PIN domain</fullName>
    </submittedName>
</protein>
<feature type="domain" description="PIN" evidence="1">
    <location>
        <begin position="5"/>
        <end position="127"/>
    </location>
</feature>
<dbReference type="GeneID" id="41596185"/>
<reference evidence="2 3" key="1">
    <citation type="journal article" date="2014" name="PLoS ONE">
        <title>Genome Sequence of Candidatus Nitrososphaera evergladensis from Group I.1b Enriched from Everglades Soil Reveals Novel Genomic Features of the Ammonia-Oxidizing Archaea.</title>
        <authorList>
            <person name="Zhalnina K.V."/>
            <person name="Dias R."/>
            <person name="Leonard M.T."/>
            <person name="Dorr de Quadros P."/>
            <person name="Camargo F.A."/>
            <person name="Drew J.C."/>
            <person name="Farmerie W.G."/>
            <person name="Daroub S.H."/>
            <person name="Triplett E.W."/>
        </authorList>
    </citation>
    <scope>NUCLEOTIDE SEQUENCE [LARGE SCALE GENOMIC DNA]</scope>
    <source>
        <strain evidence="2 3">SR1</strain>
    </source>
</reference>
<sequence>MTTTAKILIDTGVFVNVLNKEKGFDSSVELLEKIRSKKIEGFISVLTIAEIISIYSRLGEEETIVAKTSIESLIGEDRMVPITKQIAELAGRVKADYRMSLGDAFMVAAAISINCEYVVSLDPEIRQVDNKLIKVRTPKQLQDTPR</sequence>